<name>A0AAW1MJ69_POPJA</name>
<feature type="region of interest" description="Disordered" evidence="1">
    <location>
        <begin position="124"/>
        <end position="145"/>
    </location>
</feature>
<proteinExistence type="predicted"/>
<accession>A0AAW1MJ69</accession>
<evidence type="ECO:0000256" key="1">
    <source>
        <dbReference type="SAM" id="MobiDB-lite"/>
    </source>
</evidence>
<protein>
    <submittedName>
        <fullName evidence="2">Uncharacterized protein</fullName>
    </submittedName>
</protein>
<evidence type="ECO:0000313" key="2">
    <source>
        <dbReference type="EMBL" id="KAK9746371.1"/>
    </source>
</evidence>
<reference evidence="2 3" key="1">
    <citation type="journal article" date="2024" name="BMC Genomics">
        <title>De novo assembly and annotation of Popillia japonica's genome with initial clues to its potential as an invasive pest.</title>
        <authorList>
            <person name="Cucini C."/>
            <person name="Boschi S."/>
            <person name="Funari R."/>
            <person name="Cardaioli E."/>
            <person name="Iannotti N."/>
            <person name="Marturano G."/>
            <person name="Paoli F."/>
            <person name="Bruttini M."/>
            <person name="Carapelli A."/>
            <person name="Frati F."/>
            <person name="Nardi F."/>
        </authorList>
    </citation>
    <scope>NUCLEOTIDE SEQUENCE [LARGE SCALE GENOMIC DNA]</scope>
    <source>
        <strain evidence="2">DMR45628</strain>
    </source>
</reference>
<evidence type="ECO:0000313" key="3">
    <source>
        <dbReference type="Proteomes" id="UP001458880"/>
    </source>
</evidence>
<dbReference type="Proteomes" id="UP001458880">
    <property type="component" value="Unassembled WGS sequence"/>
</dbReference>
<sequence length="162" mass="18551">MQYVQNFKVHYRGLILKHVHIINSASQLARSNNVLDALYFIKASRDKVEAATIKNCFPKAGFLRDNCILPEFDEEDELLLSTVFNLQNGFAKLNDKNLKEFLNTDEAVHTEDQDIEIELENENDTMGVNDSEDEEDEVIDQAPDSIKPYDEALKQITRLKCG</sequence>
<dbReference type="EMBL" id="JASPKY010000040">
    <property type="protein sequence ID" value="KAK9746371.1"/>
    <property type="molecule type" value="Genomic_DNA"/>
</dbReference>
<organism evidence="2 3">
    <name type="scientific">Popillia japonica</name>
    <name type="common">Japanese beetle</name>
    <dbReference type="NCBI Taxonomy" id="7064"/>
    <lineage>
        <taxon>Eukaryota</taxon>
        <taxon>Metazoa</taxon>
        <taxon>Ecdysozoa</taxon>
        <taxon>Arthropoda</taxon>
        <taxon>Hexapoda</taxon>
        <taxon>Insecta</taxon>
        <taxon>Pterygota</taxon>
        <taxon>Neoptera</taxon>
        <taxon>Endopterygota</taxon>
        <taxon>Coleoptera</taxon>
        <taxon>Polyphaga</taxon>
        <taxon>Scarabaeiformia</taxon>
        <taxon>Scarabaeidae</taxon>
        <taxon>Rutelinae</taxon>
        <taxon>Popillia</taxon>
    </lineage>
</organism>
<gene>
    <name evidence="2" type="ORF">QE152_g6174</name>
</gene>
<keyword evidence="3" id="KW-1185">Reference proteome</keyword>
<comment type="caution">
    <text evidence="2">The sequence shown here is derived from an EMBL/GenBank/DDBJ whole genome shotgun (WGS) entry which is preliminary data.</text>
</comment>
<feature type="compositionally biased region" description="Acidic residues" evidence="1">
    <location>
        <begin position="130"/>
        <end position="139"/>
    </location>
</feature>
<dbReference type="AlphaFoldDB" id="A0AAW1MJ69"/>